<dbReference type="Gene3D" id="3.30.559.10">
    <property type="entry name" value="Chloramphenicol acetyltransferase-like domain"/>
    <property type="match status" value="1"/>
</dbReference>
<dbReference type="AlphaFoldDB" id="A0AAW1XBY6"/>
<keyword evidence="2" id="KW-0808">Transferase</keyword>
<sequence length="101" mass="11581">MKVEVEVISKEIIKPSSPTPEHLRHYQFSFLDQTSPLVYNPLLLFYEFNAETQPNITEISNHLKNLSQSLDSFLPTSPTYIAMTKAYPTLKLKSTANSQMF</sequence>
<evidence type="ECO:0000256" key="3">
    <source>
        <dbReference type="ARBA" id="ARBA00023315"/>
    </source>
</evidence>
<comment type="similarity">
    <text evidence="1">Belongs to the plant acyltransferase family.</text>
</comment>
<evidence type="ECO:0000313" key="5">
    <source>
        <dbReference type="Proteomes" id="UP001457282"/>
    </source>
</evidence>
<comment type="caution">
    <text evidence="4">The sequence shown here is derived from an EMBL/GenBank/DDBJ whole genome shotgun (WGS) entry which is preliminary data.</text>
</comment>
<dbReference type="PANTHER" id="PTHR31623">
    <property type="entry name" value="F21J9.9"/>
    <property type="match status" value="1"/>
</dbReference>
<organism evidence="4 5">
    <name type="scientific">Rubus argutus</name>
    <name type="common">Southern blackberry</name>
    <dbReference type="NCBI Taxonomy" id="59490"/>
    <lineage>
        <taxon>Eukaryota</taxon>
        <taxon>Viridiplantae</taxon>
        <taxon>Streptophyta</taxon>
        <taxon>Embryophyta</taxon>
        <taxon>Tracheophyta</taxon>
        <taxon>Spermatophyta</taxon>
        <taxon>Magnoliopsida</taxon>
        <taxon>eudicotyledons</taxon>
        <taxon>Gunneridae</taxon>
        <taxon>Pentapetalae</taxon>
        <taxon>rosids</taxon>
        <taxon>fabids</taxon>
        <taxon>Rosales</taxon>
        <taxon>Rosaceae</taxon>
        <taxon>Rosoideae</taxon>
        <taxon>Rosoideae incertae sedis</taxon>
        <taxon>Rubus</taxon>
    </lineage>
</organism>
<dbReference type="Pfam" id="PF02458">
    <property type="entry name" value="Transferase"/>
    <property type="match status" value="1"/>
</dbReference>
<protein>
    <submittedName>
        <fullName evidence="4">Uncharacterized protein</fullName>
    </submittedName>
</protein>
<dbReference type="InterPro" id="IPR023213">
    <property type="entry name" value="CAT-like_dom_sf"/>
</dbReference>
<dbReference type="Proteomes" id="UP001457282">
    <property type="component" value="Unassembled WGS sequence"/>
</dbReference>
<dbReference type="EMBL" id="JBEDUW010000004">
    <property type="protein sequence ID" value="KAK9934471.1"/>
    <property type="molecule type" value="Genomic_DNA"/>
</dbReference>
<evidence type="ECO:0000256" key="2">
    <source>
        <dbReference type="ARBA" id="ARBA00022679"/>
    </source>
</evidence>
<reference evidence="4 5" key="1">
    <citation type="journal article" date="2023" name="G3 (Bethesda)">
        <title>A chromosome-length genome assembly and annotation of blackberry (Rubus argutus, cv. 'Hillquist').</title>
        <authorList>
            <person name="Bruna T."/>
            <person name="Aryal R."/>
            <person name="Dudchenko O."/>
            <person name="Sargent D.J."/>
            <person name="Mead D."/>
            <person name="Buti M."/>
            <person name="Cavallini A."/>
            <person name="Hytonen T."/>
            <person name="Andres J."/>
            <person name="Pham M."/>
            <person name="Weisz D."/>
            <person name="Mascagni F."/>
            <person name="Usai G."/>
            <person name="Natali L."/>
            <person name="Bassil N."/>
            <person name="Fernandez G.E."/>
            <person name="Lomsadze A."/>
            <person name="Armour M."/>
            <person name="Olukolu B."/>
            <person name="Poorten T."/>
            <person name="Britton C."/>
            <person name="Davik J."/>
            <person name="Ashrafi H."/>
            <person name="Aiden E.L."/>
            <person name="Borodovsky M."/>
            <person name="Worthington M."/>
        </authorList>
    </citation>
    <scope>NUCLEOTIDE SEQUENCE [LARGE SCALE GENOMIC DNA]</scope>
    <source>
        <strain evidence="4">PI 553951</strain>
    </source>
</reference>
<proteinExistence type="inferred from homology"/>
<gene>
    <name evidence="4" type="ORF">M0R45_021614</name>
</gene>
<accession>A0AAW1XBY6</accession>
<keyword evidence="3" id="KW-0012">Acyltransferase</keyword>
<dbReference type="PANTHER" id="PTHR31623:SF46">
    <property type="entry name" value="VINORINE SYNTHASE-LIKE"/>
    <property type="match status" value="1"/>
</dbReference>
<evidence type="ECO:0000256" key="1">
    <source>
        <dbReference type="ARBA" id="ARBA00009861"/>
    </source>
</evidence>
<name>A0AAW1XBY6_RUBAR</name>
<dbReference type="GO" id="GO:0016746">
    <property type="term" value="F:acyltransferase activity"/>
    <property type="evidence" value="ECO:0007669"/>
    <property type="project" value="UniProtKB-KW"/>
</dbReference>
<evidence type="ECO:0000313" key="4">
    <source>
        <dbReference type="EMBL" id="KAK9934471.1"/>
    </source>
</evidence>
<keyword evidence="5" id="KW-1185">Reference proteome</keyword>